<comment type="caution">
    <text evidence="2">The sequence shown here is derived from an EMBL/GenBank/DDBJ whole genome shotgun (WGS) entry which is preliminary data.</text>
</comment>
<name>A0A9W8J1D1_9AGAR</name>
<sequence length="511" mass="59081">MLQSFELWEWLTNLELRVRHSTSTTLTLSKIEWLSILALSTTWHFDHFRALAIHHLGQELTDPIELVRVGRDSFVPEWVLRGYEALVMKDEAIEEDQSDMIGDRASVKLYIIRHGLARRLKELEDTAKGDVESGIEEHSTHAAFVRDQLNMKFRAEFEDLNRGQLRGRIAGGIDSQIGGNEPSHDQLTSETDAERQGEVETPEERSEKSAGLPELGIESGGNVNEGNISMDKDETNIEKDSGGDTTELEIVQEEGVKVEAGQAKDEKGDSDEGNAKITQAESDFGKSLGFDIAAAEDEVNDWESIIGKETDGQDTSTSRESEIQESSTEENERQRQKLERKHERRMKIERRRQEEKRTKDQDQMPDEKAQQIQNAEEEQQKRKKAEELREQAVLEELHRVQEELHRVDAEKQKIQALEDKREAKAREEHRLMLAKVADQLRRQQAAEESERKKELEALRRHREIEASWRQQELESLKRYQEIEALGRRFKQGLQAWRRGVGRLEKKKRLQQ</sequence>
<feature type="compositionally biased region" description="Basic and acidic residues" evidence="1">
    <location>
        <begin position="254"/>
        <end position="267"/>
    </location>
</feature>
<feature type="compositionally biased region" description="Basic and acidic residues" evidence="1">
    <location>
        <begin position="306"/>
        <end position="322"/>
    </location>
</feature>
<accession>A0A9W8J1D1</accession>
<feature type="non-terminal residue" evidence="2">
    <location>
        <position position="511"/>
    </location>
</feature>
<feature type="compositionally biased region" description="Basic and acidic residues" evidence="1">
    <location>
        <begin position="230"/>
        <end position="242"/>
    </location>
</feature>
<evidence type="ECO:0000313" key="2">
    <source>
        <dbReference type="EMBL" id="KAJ2924524.1"/>
    </source>
</evidence>
<dbReference type="AlphaFoldDB" id="A0A9W8J1D1"/>
<gene>
    <name evidence="2" type="ORF">H1R20_g12566</name>
</gene>
<protein>
    <submittedName>
        <fullName evidence="2">Uncharacterized protein</fullName>
    </submittedName>
</protein>
<organism evidence="2 3">
    <name type="scientific">Candolleomyces eurysporus</name>
    <dbReference type="NCBI Taxonomy" id="2828524"/>
    <lineage>
        <taxon>Eukaryota</taxon>
        <taxon>Fungi</taxon>
        <taxon>Dikarya</taxon>
        <taxon>Basidiomycota</taxon>
        <taxon>Agaricomycotina</taxon>
        <taxon>Agaricomycetes</taxon>
        <taxon>Agaricomycetidae</taxon>
        <taxon>Agaricales</taxon>
        <taxon>Agaricineae</taxon>
        <taxon>Psathyrellaceae</taxon>
        <taxon>Candolleomyces</taxon>
    </lineage>
</organism>
<reference evidence="2" key="1">
    <citation type="submission" date="2022-06" db="EMBL/GenBank/DDBJ databases">
        <title>Genome Sequence of Candolleomyces eurysporus.</title>
        <authorList>
            <person name="Buettner E."/>
        </authorList>
    </citation>
    <scope>NUCLEOTIDE SEQUENCE</scope>
    <source>
        <strain evidence="2">VTCC 930004</strain>
    </source>
</reference>
<evidence type="ECO:0000313" key="3">
    <source>
        <dbReference type="Proteomes" id="UP001140091"/>
    </source>
</evidence>
<feature type="compositionally biased region" description="Basic and acidic residues" evidence="1">
    <location>
        <begin position="330"/>
        <end position="341"/>
    </location>
</feature>
<keyword evidence="3" id="KW-1185">Reference proteome</keyword>
<dbReference type="OrthoDB" id="10473877at2759"/>
<feature type="compositionally biased region" description="Basic and acidic residues" evidence="1">
    <location>
        <begin position="192"/>
        <end position="208"/>
    </location>
</feature>
<feature type="compositionally biased region" description="Basic and acidic residues" evidence="1">
    <location>
        <begin position="351"/>
        <end position="369"/>
    </location>
</feature>
<dbReference type="EMBL" id="JANBPK010001216">
    <property type="protein sequence ID" value="KAJ2924524.1"/>
    <property type="molecule type" value="Genomic_DNA"/>
</dbReference>
<proteinExistence type="predicted"/>
<feature type="region of interest" description="Disordered" evidence="1">
    <location>
        <begin position="171"/>
        <end position="386"/>
    </location>
</feature>
<evidence type="ECO:0000256" key="1">
    <source>
        <dbReference type="SAM" id="MobiDB-lite"/>
    </source>
</evidence>
<dbReference type="Proteomes" id="UP001140091">
    <property type="component" value="Unassembled WGS sequence"/>
</dbReference>